<dbReference type="GO" id="GO:0004029">
    <property type="term" value="F:aldehyde dehydrogenase (NAD+) activity"/>
    <property type="evidence" value="ECO:0007669"/>
    <property type="project" value="UniProtKB-EC"/>
</dbReference>
<dbReference type="InterPro" id="IPR016161">
    <property type="entry name" value="Ald_DH/histidinol_DH"/>
</dbReference>
<dbReference type="AlphaFoldDB" id="A0A7T7HN02"/>
<evidence type="ECO:0000259" key="7">
    <source>
        <dbReference type="Pfam" id="PF00171"/>
    </source>
</evidence>
<organism evidence="8 9">
    <name type="scientific">Martelella lutilitoris</name>
    <dbReference type="NCBI Taxonomy" id="2583532"/>
    <lineage>
        <taxon>Bacteria</taxon>
        <taxon>Pseudomonadati</taxon>
        <taxon>Pseudomonadota</taxon>
        <taxon>Alphaproteobacteria</taxon>
        <taxon>Hyphomicrobiales</taxon>
        <taxon>Aurantimonadaceae</taxon>
        <taxon>Martelella</taxon>
    </lineage>
</organism>
<accession>A0A7T7HN02</accession>
<dbReference type="CDD" id="cd07138">
    <property type="entry name" value="ALDH_CddD_SSP0762"/>
    <property type="match status" value="1"/>
</dbReference>
<comment type="similarity">
    <text evidence="1 6">Belongs to the aldehyde dehydrogenase family.</text>
</comment>
<protein>
    <recommendedName>
        <fullName evidence="3">aldehyde dehydrogenase (NAD(+))</fullName>
        <ecNumber evidence="3">1.2.1.3</ecNumber>
    </recommendedName>
</protein>
<dbReference type="PROSITE" id="PS00687">
    <property type="entry name" value="ALDEHYDE_DEHYDR_GLU"/>
    <property type="match status" value="1"/>
</dbReference>
<dbReference type="InterPro" id="IPR016162">
    <property type="entry name" value="Ald_DH_N"/>
</dbReference>
<comment type="catalytic activity">
    <reaction evidence="4">
        <text>an aldehyde + NAD(+) + H2O = a carboxylate + NADH + 2 H(+)</text>
        <dbReference type="Rhea" id="RHEA:16185"/>
        <dbReference type="ChEBI" id="CHEBI:15377"/>
        <dbReference type="ChEBI" id="CHEBI:15378"/>
        <dbReference type="ChEBI" id="CHEBI:17478"/>
        <dbReference type="ChEBI" id="CHEBI:29067"/>
        <dbReference type="ChEBI" id="CHEBI:57540"/>
        <dbReference type="ChEBI" id="CHEBI:57945"/>
        <dbReference type="EC" id="1.2.1.3"/>
    </reaction>
</comment>
<dbReference type="PROSITE" id="PS00070">
    <property type="entry name" value="ALDEHYDE_DEHYDR_CYS"/>
    <property type="match status" value="1"/>
</dbReference>
<evidence type="ECO:0000256" key="4">
    <source>
        <dbReference type="ARBA" id="ARBA00049194"/>
    </source>
</evidence>
<dbReference type="Pfam" id="PF00171">
    <property type="entry name" value="Aldedh"/>
    <property type="match status" value="1"/>
</dbReference>
<keyword evidence="2 6" id="KW-0560">Oxidoreductase</keyword>
<evidence type="ECO:0000256" key="3">
    <source>
        <dbReference type="ARBA" id="ARBA00024226"/>
    </source>
</evidence>
<sequence>MMNYDSFYIGGAWAPPEGTGEFVIASPARLEPVGRVPAGSPADVARAVSDARGAFATWSATTGPERGAILARAAELLEGRREDIAQLITSEVGMPIKMSRAIQAGLPLEAWKRYAERAKTHAFETRLANSRILQVPVGVVACITPWNYPLHQVTAKVAAALAAGCTVVLKPSEVAPLSAFLLAEALDQAGLPAGVFNLVVGDGESVGEALVTNPDVDMISFTGSTAVGKRIARLAAENLTRVSLELGGKSAAVVLEDGDLERAVKNTVSACFLNGGQTCSALTRLLVPESRYEEARAIAAKAASRFVPGDPLDDQTRLGPLVSERQKNRVLDYIGKGIESGAELVAGGLEPVDGPGHFVRATVFGRVDPASAIAQEEIFGPVLSIICYRDEDDALAIANGTKYGLAGAVWSRDEARAQGFAARMETGQIDINGAPFNLDAPFGGFRHSGYGRENGPYGLSEFLEERALQLPQDA</sequence>
<dbReference type="EMBL" id="CP066786">
    <property type="protein sequence ID" value="QQM32099.1"/>
    <property type="molecule type" value="Genomic_DNA"/>
</dbReference>
<gene>
    <name evidence="8" type="ORF">JET14_08105</name>
</gene>
<dbReference type="KEGG" id="mlut:JET14_08105"/>
<evidence type="ECO:0000256" key="2">
    <source>
        <dbReference type="ARBA" id="ARBA00023002"/>
    </source>
</evidence>
<dbReference type="Proteomes" id="UP000596083">
    <property type="component" value="Chromosome"/>
</dbReference>
<reference evidence="8 9" key="1">
    <citation type="submission" date="2020-12" db="EMBL/GenBank/DDBJ databases">
        <authorList>
            <person name="Zheng R.K."/>
            <person name="Sun C.M."/>
        </authorList>
    </citation>
    <scope>NUCLEOTIDE SEQUENCE [LARGE SCALE GENOMIC DNA]</scope>
    <source>
        <strain evidence="8 9">ZRK001</strain>
    </source>
</reference>
<dbReference type="Gene3D" id="3.40.309.10">
    <property type="entry name" value="Aldehyde Dehydrogenase, Chain A, domain 2"/>
    <property type="match status" value="1"/>
</dbReference>
<dbReference type="FunFam" id="3.40.605.10:FF:000007">
    <property type="entry name" value="NAD/NADP-dependent betaine aldehyde dehydrogenase"/>
    <property type="match status" value="1"/>
</dbReference>
<evidence type="ECO:0000256" key="6">
    <source>
        <dbReference type="RuleBase" id="RU003345"/>
    </source>
</evidence>
<dbReference type="PANTHER" id="PTHR42804:SF1">
    <property type="entry name" value="ALDEHYDE DEHYDROGENASE-RELATED"/>
    <property type="match status" value="1"/>
</dbReference>
<dbReference type="EC" id="1.2.1.3" evidence="3"/>
<evidence type="ECO:0000256" key="1">
    <source>
        <dbReference type="ARBA" id="ARBA00009986"/>
    </source>
</evidence>
<evidence type="ECO:0000313" key="8">
    <source>
        <dbReference type="EMBL" id="QQM32099.1"/>
    </source>
</evidence>
<dbReference type="InterPro" id="IPR029510">
    <property type="entry name" value="Ald_DH_CS_GLU"/>
</dbReference>
<evidence type="ECO:0000313" key="9">
    <source>
        <dbReference type="Proteomes" id="UP000596083"/>
    </source>
</evidence>
<dbReference type="SUPFAM" id="SSF53720">
    <property type="entry name" value="ALDH-like"/>
    <property type="match status" value="1"/>
</dbReference>
<dbReference type="PANTHER" id="PTHR42804">
    <property type="entry name" value="ALDEHYDE DEHYDROGENASE"/>
    <property type="match status" value="1"/>
</dbReference>
<dbReference type="InterPro" id="IPR015590">
    <property type="entry name" value="Aldehyde_DH_dom"/>
</dbReference>
<dbReference type="RefSeq" id="WP_200337563.1">
    <property type="nucleotide sequence ID" value="NZ_CP066786.1"/>
</dbReference>
<dbReference type="Gene3D" id="3.40.605.10">
    <property type="entry name" value="Aldehyde Dehydrogenase, Chain A, domain 1"/>
    <property type="match status" value="1"/>
</dbReference>
<evidence type="ECO:0000256" key="5">
    <source>
        <dbReference type="PROSITE-ProRule" id="PRU10007"/>
    </source>
</evidence>
<feature type="domain" description="Aldehyde dehydrogenase" evidence="7">
    <location>
        <begin position="13"/>
        <end position="466"/>
    </location>
</feature>
<dbReference type="InterPro" id="IPR016163">
    <property type="entry name" value="Ald_DH_C"/>
</dbReference>
<feature type="active site" evidence="5">
    <location>
        <position position="245"/>
    </location>
</feature>
<name>A0A7T7HN02_9HYPH</name>
<proteinExistence type="inferred from homology"/>
<dbReference type="InterPro" id="IPR016160">
    <property type="entry name" value="Ald_DH_CS_CYS"/>
</dbReference>